<dbReference type="EMBL" id="CAJVPV010006278">
    <property type="protein sequence ID" value="CAG8602696.1"/>
    <property type="molecule type" value="Genomic_DNA"/>
</dbReference>
<organism evidence="2 3">
    <name type="scientific">Acaulospora morrowiae</name>
    <dbReference type="NCBI Taxonomy" id="94023"/>
    <lineage>
        <taxon>Eukaryota</taxon>
        <taxon>Fungi</taxon>
        <taxon>Fungi incertae sedis</taxon>
        <taxon>Mucoromycota</taxon>
        <taxon>Glomeromycotina</taxon>
        <taxon>Glomeromycetes</taxon>
        <taxon>Diversisporales</taxon>
        <taxon>Acaulosporaceae</taxon>
        <taxon>Acaulospora</taxon>
    </lineage>
</organism>
<proteinExistence type="predicted"/>
<name>A0A9N9GHH3_9GLOM</name>
<dbReference type="GO" id="GO:0003676">
    <property type="term" value="F:nucleic acid binding"/>
    <property type="evidence" value="ECO:0007669"/>
    <property type="project" value="InterPro"/>
</dbReference>
<accession>A0A9N9GHH3</accession>
<sequence>MVLRWKKEEEKLKTAHSKARKIGTGCHPHYPDVEIVLKQWILELRQNAFCVTANNVKTQMKYLLENEFNEKYPNSNSFEGHKTESVKNTYKELNCIPAIIPGGLTSIVQPLDVCLNKPFKDNLRKKWNTWIMNEVTLTKDRNLKKPPYKLICEWILQAWEEIPSQMVWVFRSRFRKHDTVRNSFSDLNISWQQIQVLQFLIDAEAGSRFGKHGTIGMVSAICQYFMATGLDLGNMALSEWF</sequence>
<gene>
    <name evidence="2" type="ORF">AMORRO_LOCUS7854</name>
</gene>
<comment type="caution">
    <text evidence="2">The sequence shown here is derived from an EMBL/GenBank/DDBJ whole genome shotgun (WGS) entry which is preliminary data.</text>
</comment>
<keyword evidence="3" id="KW-1185">Reference proteome</keyword>
<evidence type="ECO:0000313" key="2">
    <source>
        <dbReference type="EMBL" id="CAG8602696.1"/>
    </source>
</evidence>
<dbReference type="Proteomes" id="UP000789342">
    <property type="component" value="Unassembled WGS sequence"/>
</dbReference>
<dbReference type="OrthoDB" id="2425962at2759"/>
<dbReference type="InterPro" id="IPR004875">
    <property type="entry name" value="DDE_SF_endonuclease_dom"/>
</dbReference>
<dbReference type="AlphaFoldDB" id="A0A9N9GHH3"/>
<evidence type="ECO:0000313" key="3">
    <source>
        <dbReference type="Proteomes" id="UP000789342"/>
    </source>
</evidence>
<protein>
    <submittedName>
        <fullName evidence="2">4526_t:CDS:1</fullName>
    </submittedName>
</protein>
<reference evidence="2" key="1">
    <citation type="submission" date="2021-06" db="EMBL/GenBank/DDBJ databases">
        <authorList>
            <person name="Kallberg Y."/>
            <person name="Tangrot J."/>
            <person name="Rosling A."/>
        </authorList>
    </citation>
    <scope>NUCLEOTIDE SEQUENCE</scope>
    <source>
        <strain evidence="2">CL551</strain>
    </source>
</reference>
<feature type="domain" description="DDE-1" evidence="1">
    <location>
        <begin position="76"/>
        <end position="165"/>
    </location>
</feature>
<evidence type="ECO:0000259" key="1">
    <source>
        <dbReference type="Pfam" id="PF03184"/>
    </source>
</evidence>
<dbReference type="Pfam" id="PF03184">
    <property type="entry name" value="DDE_1"/>
    <property type="match status" value="1"/>
</dbReference>